<keyword evidence="2" id="KW-1185">Reference proteome</keyword>
<dbReference type="SUPFAM" id="SSF46785">
    <property type="entry name" value="Winged helix' DNA-binding domain"/>
    <property type="match status" value="1"/>
</dbReference>
<dbReference type="Gene3D" id="1.10.10.10">
    <property type="entry name" value="Winged helix-like DNA-binding domain superfamily/Winged helix DNA-binding domain"/>
    <property type="match status" value="1"/>
</dbReference>
<dbReference type="InterPro" id="IPR036390">
    <property type="entry name" value="WH_DNA-bd_sf"/>
</dbReference>
<evidence type="ECO:0008006" key="3">
    <source>
        <dbReference type="Google" id="ProtNLM"/>
    </source>
</evidence>
<dbReference type="Proteomes" id="UP000789423">
    <property type="component" value="Unassembled WGS sequence"/>
</dbReference>
<accession>A0ABM8YGF9</accession>
<dbReference type="RefSeq" id="WP_230576855.1">
    <property type="nucleotide sequence ID" value="NZ_CAKJTI010000044.1"/>
</dbReference>
<evidence type="ECO:0000313" key="2">
    <source>
        <dbReference type="Proteomes" id="UP000789423"/>
    </source>
</evidence>
<proteinExistence type="predicted"/>
<organism evidence="1 2">
    <name type="scientific">Bacillus rhizoplanae</name>
    <dbReference type="NCBI Taxonomy" id="2880966"/>
    <lineage>
        <taxon>Bacteria</taxon>
        <taxon>Bacillati</taxon>
        <taxon>Bacillota</taxon>
        <taxon>Bacilli</taxon>
        <taxon>Bacillales</taxon>
        <taxon>Bacillaceae</taxon>
        <taxon>Bacillus</taxon>
    </lineage>
</organism>
<sequence>MKELRQYESFKSVSEMDKAVEKALTEYDLKNSERTVLFKLAQYSCKFVGVSYLKNDTLAQAVGFSKRTIQRALKGLSKLGVITRIEQKRAKTGGYGAFITVINPIECHLVLSPCQEDEKPCENYSEEQTKKIETIYSKTDLKESKERKEVKLDTTFLTNSHIPEEFINTVKPFFDSAKEVYSLWGKVMLAHKKYSPDLLEYTEIAIQAFKQSIFAKKMKRIKKDFKGYLFGVLAKMLSVEQRKLNKGTLWNWLEN</sequence>
<reference evidence="1 2" key="1">
    <citation type="submission" date="2021-10" db="EMBL/GenBank/DDBJ databases">
        <authorList>
            <person name="Criscuolo A."/>
        </authorList>
    </citation>
    <scope>NUCLEOTIDE SEQUENCE [LARGE SCALE GENOMIC DNA]</scope>
    <source>
        <strain evidence="2">CIP 111899</strain>
    </source>
</reference>
<comment type="caution">
    <text evidence="1">The sequence shown here is derived from an EMBL/GenBank/DDBJ whole genome shotgun (WGS) entry which is preliminary data.</text>
</comment>
<protein>
    <recommendedName>
        <fullName evidence="3">Helix-turn-helix domain-containing protein</fullName>
    </recommendedName>
</protein>
<dbReference type="Pfam" id="PF13730">
    <property type="entry name" value="HTH_36"/>
    <property type="match status" value="1"/>
</dbReference>
<evidence type="ECO:0000313" key="1">
    <source>
        <dbReference type="EMBL" id="CAG9614919.1"/>
    </source>
</evidence>
<name>A0ABM8YGF9_9BACI</name>
<dbReference type="InterPro" id="IPR036388">
    <property type="entry name" value="WH-like_DNA-bd_sf"/>
</dbReference>
<gene>
    <name evidence="1" type="ORF">BACCIP111899_04152</name>
</gene>
<dbReference type="EMBL" id="CAKJTI010000044">
    <property type="protein sequence ID" value="CAG9614919.1"/>
    <property type="molecule type" value="Genomic_DNA"/>
</dbReference>